<keyword evidence="2" id="KW-1185">Reference proteome</keyword>
<accession>A0A7J0F3G1</accession>
<evidence type="ECO:0000313" key="1">
    <source>
        <dbReference type="EMBL" id="GFY92769.1"/>
    </source>
</evidence>
<dbReference type="AlphaFoldDB" id="A0A7J0F3G1"/>
<sequence>MKHYSYPDLTTMVLIDFSEGVPTYPLYKRLASALYWSVSFEAFSRPYNKMELIREDSCLKQKEDECLELVMEKGSELLSVLKTVDFELHVQEPFFTQLKDGLKTVEGRCAVGWCVIASCTGTTLDGKGMREACLDKMAMFKTVILQANARYKRRCVRMHDSVGWEYGLSSACCWEVRKAKIHGDDSICGWLGVIPRLTLVGARLHADKRPEAVLLGNYQQFDSVESSNCWNSFWGHLDAK</sequence>
<dbReference type="EMBL" id="BJWL01000008">
    <property type="protein sequence ID" value="GFY92769.1"/>
    <property type="molecule type" value="Genomic_DNA"/>
</dbReference>
<protein>
    <submittedName>
        <fullName evidence="1">RNA-binding ASCH domain protein</fullName>
    </submittedName>
</protein>
<name>A0A7J0F3G1_9ERIC</name>
<comment type="caution">
    <text evidence="1">The sequence shown here is derived from an EMBL/GenBank/DDBJ whole genome shotgun (WGS) entry which is preliminary data.</text>
</comment>
<dbReference type="PANTHER" id="PTHR34204">
    <property type="entry name" value="RNA-BINDING ASCH DOMAIN PROTEIN"/>
    <property type="match status" value="1"/>
</dbReference>
<gene>
    <name evidence="1" type="ORF">Acr_08g0011650</name>
</gene>
<proteinExistence type="predicted"/>
<dbReference type="PANTHER" id="PTHR34204:SF2">
    <property type="entry name" value="RNA-BINDING ASCH DOMAIN PROTEIN"/>
    <property type="match status" value="1"/>
</dbReference>
<dbReference type="Proteomes" id="UP000585474">
    <property type="component" value="Unassembled WGS sequence"/>
</dbReference>
<evidence type="ECO:0000313" key="2">
    <source>
        <dbReference type="Proteomes" id="UP000585474"/>
    </source>
</evidence>
<dbReference type="OrthoDB" id="112749at2759"/>
<organism evidence="1 2">
    <name type="scientific">Actinidia rufa</name>
    <dbReference type="NCBI Taxonomy" id="165716"/>
    <lineage>
        <taxon>Eukaryota</taxon>
        <taxon>Viridiplantae</taxon>
        <taxon>Streptophyta</taxon>
        <taxon>Embryophyta</taxon>
        <taxon>Tracheophyta</taxon>
        <taxon>Spermatophyta</taxon>
        <taxon>Magnoliopsida</taxon>
        <taxon>eudicotyledons</taxon>
        <taxon>Gunneridae</taxon>
        <taxon>Pentapetalae</taxon>
        <taxon>asterids</taxon>
        <taxon>Ericales</taxon>
        <taxon>Actinidiaceae</taxon>
        <taxon>Actinidia</taxon>
    </lineage>
</organism>
<dbReference type="Gene3D" id="2.30.130.30">
    <property type="entry name" value="Hypothetical protein"/>
    <property type="match status" value="1"/>
</dbReference>
<reference evidence="1 2" key="1">
    <citation type="submission" date="2019-07" db="EMBL/GenBank/DDBJ databases">
        <title>De Novo Assembly of kiwifruit Actinidia rufa.</title>
        <authorList>
            <person name="Sugita-Konishi S."/>
            <person name="Sato K."/>
            <person name="Mori E."/>
            <person name="Abe Y."/>
            <person name="Kisaki G."/>
            <person name="Hamano K."/>
            <person name="Suezawa K."/>
            <person name="Otani M."/>
            <person name="Fukuda T."/>
            <person name="Manabe T."/>
            <person name="Gomi K."/>
            <person name="Tabuchi M."/>
            <person name="Akimitsu K."/>
            <person name="Kataoka I."/>
        </authorList>
    </citation>
    <scope>NUCLEOTIDE SEQUENCE [LARGE SCALE GENOMIC DNA]</scope>
    <source>
        <strain evidence="2">cv. Fuchu</strain>
    </source>
</reference>